<keyword evidence="4" id="KW-1185">Reference proteome</keyword>
<dbReference type="InterPro" id="IPR013096">
    <property type="entry name" value="Cupin_2"/>
</dbReference>
<reference evidence="4" key="1">
    <citation type="journal article" date="2019" name="Int. J. Syst. Evol. Microbiol.">
        <title>The Global Catalogue of Microorganisms (GCM) 10K type strain sequencing project: providing services to taxonomists for standard genome sequencing and annotation.</title>
        <authorList>
            <consortium name="The Broad Institute Genomics Platform"/>
            <consortium name="The Broad Institute Genome Sequencing Center for Infectious Disease"/>
            <person name="Wu L."/>
            <person name="Ma J."/>
        </authorList>
    </citation>
    <scope>NUCLEOTIDE SEQUENCE [LARGE SCALE GENOMIC DNA]</scope>
    <source>
        <strain evidence="4">KACC 13778</strain>
    </source>
</reference>
<protein>
    <submittedName>
        <fullName evidence="3">Cupin domain-containing protein</fullName>
    </submittedName>
</protein>
<dbReference type="InterPro" id="IPR011051">
    <property type="entry name" value="RmlC_Cupin_sf"/>
</dbReference>
<dbReference type="Proteomes" id="UP001595956">
    <property type="component" value="Unassembled WGS sequence"/>
</dbReference>
<evidence type="ECO:0000313" key="3">
    <source>
        <dbReference type="EMBL" id="MFC5493574.1"/>
    </source>
</evidence>
<name>A0ABW0MZ02_9ACTN</name>
<dbReference type="Pfam" id="PF07883">
    <property type="entry name" value="Cupin_2"/>
    <property type="match status" value="1"/>
</dbReference>
<sequence length="165" mass="17066">MKRLLLPVASLSLVAAGFGAGIAVSATADERAAAEAPVTVTRQALAEVPGPKGAPNRTLGLSRVVVMPGAKLASHHHPGSQLGYVAEGVLTYTVETGRAKLMKGPGDAPTLVKVIKPGDTVRVRPGHWLIEEQGEVHHARNAGEVPIVIYIATLLKTGEPAAIPD</sequence>
<comment type="caution">
    <text evidence="3">The sequence shown here is derived from an EMBL/GenBank/DDBJ whole genome shotgun (WGS) entry which is preliminary data.</text>
</comment>
<keyword evidence="1" id="KW-0732">Signal</keyword>
<organism evidence="3 4">
    <name type="scientific">Nocardioides caricicola</name>
    <dbReference type="NCBI Taxonomy" id="634770"/>
    <lineage>
        <taxon>Bacteria</taxon>
        <taxon>Bacillati</taxon>
        <taxon>Actinomycetota</taxon>
        <taxon>Actinomycetes</taxon>
        <taxon>Propionibacteriales</taxon>
        <taxon>Nocardioidaceae</taxon>
        <taxon>Nocardioides</taxon>
    </lineage>
</organism>
<dbReference type="Gene3D" id="2.60.120.10">
    <property type="entry name" value="Jelly Rolls"/>
    <property type="match status" value="1"/>
</dbReference>
<feature type="chain" id="PRO_5047500799" evidence="1">
    <location>
        <begin position="29"/>
        <end position="165"/>
    </location>
</feature>
<dbReference type="SUPFAM" id="SSF51182">
    <property type="entry name" value="RmlC-like cupins"/>
    <property type="match status" value="1"/>
</dbReference>
<proteinExistence type="predicted"/>
<gene>
    <name evidence="3" type="ORF">ACFPKY_10695</name>
</gene>
<feature type="domain" description="Cupin type-2" evidence="2">
    <location>
        <begin position="63"/>
        <end position="103"/>
    </location>
</feature>
<evidence type="ECO:0000259" key="2">
    <source>
        <dbReference type="Pfam" id="PF07883"/>
    </source>
</evidence>
<dbReference type="EMBL" id="JBHSMD010000003">
    <property type="protein sequence ID" value="MFC5493574.1"/>
    <property type="molecule type" value="Genomic_DNA"/>
</dbReference>
<feature type="signal peptide" evidence="1">
    <location>
        <begin position="1"/>
        <end position="28"/>
    </location>
</feature>
<dbReference type="RefSeq" id="WP_345172903.1">
    <property type="nucleotide sequence ID" value="NZ_BAABFQ010000004.1"/>
</dbReference>
<evidence type="ECO:0000256" key="1">
    <source>
        <dbReference type="SAM" id="SignalP"/>
    </source>
</evidence>
<accession>A0ABW0MZ02</accession>
<evidence type="ECO:0000313" key="4">
    <source>
        <dbReference type="Proteomes" id="UP001595956"/>
    </source>
</evidence>
<dbReference type="InterPro" id="IPR014710">
    <property type="entry name" value="RmlC-like_jellyroll"/>
</dbReference>